<comment type="caution">
    <text evidence="5">The sequence shown here is derived from an EMBL/GenBank/DDBJ whole genome shotgun (WGS) entry which is preliminary data.</text>
</comment>
<dbReference type="Pfam" id="PF09742">
    <property type="entry name" value="Dymeclin"/>
    <property type="match status" value="1"/>
</dbReference>
<sequence>MATGAADALLSHRGLLSRLARPVPIDPSDVFWRQLTTFPLPLACLDPLEVEAFLAPFAEDLAINNGGTRNLQKLLLRAAVALTGARGGRDDPLRAANALHLVRVILKGLLERLPGHEVVSLLEEPSDGVVDASAIDPDPSHPLFQFAGALLNTLAMGDSGGGYLLQLEVVRALLVGCSSQLYVPTAGGPSGSHPILDYLMLRGDCASTVVQTVLDWLVKREPSPRDVVLFKREANGKGGMLKYVRNAAAAAIGGVMWLPSLAYQMFVRSGADVTESPLADEAQLLLLVLIYHPTGPAPNPYKHALSKLQDMAFLGGNEVSGARQAGVGAVATLSYGSLYEAISRNLADERTILLLYSLLLLCRTFQDYVLVRSDLDTLLLPILRQTYLSSSKSQSQLYLLIIIILILSQDASFGENIHKVPISPPDWYRDRAMGKTTLGSLLIVVLLRTASHNLAKTRDPYLHTNTVAALSNLATSVTALSTHAAQRLVSLLDMLFRKYDKAVRLVGGSSGGFVSGGEHSPELQFYGEFLRTLLEVINSIITTGLANNTELVYAMLYRQSVFVALQRHSQCLDLLENIQVVIEYFNTRIDEARSLQPSTDWGADKVLDVLRTTSRSWRPEKLRHFPELKFLYEEEANPEEFFVPLVWSLVVTHLDVAWNPDLIVLFSPKTPTCSVQGSEDMSVSLETPLCTPQHTSSLNGIREIEENL</sequence>
<evidence type="ECO:0000256" key="3">
    <source>
        <dbReference type="ARBA" id="ARBA00022707"/>
    </source>
</evidence>
<accession>A0A8S1INV5</accession>
<dbReference type="GO" id="GO:0005794">
    <property type="term" value="C:Golgi apparatus"/>
    <property type="evidence" value="ECO:0007669"/>
    <property type="project" value="TreeGrafter"/>
</dbReference>
<reference evidence="5" key="1">
    <citation type="submission" date="2020-12" db="EMBL/GenBank/DDBJ databases">
        <authorList>
            <person name="Iha C."/>
        </authorList>
    </citation>
    <scope>NUCLEOTIDE SEQUENCE</scope>
</reference>
<proteinExistence type="inferred from homology"/>
<evidence type="ECO:0000256" key="1">
    <source>
        <dbReference type="ARBA" id="ARBA00010603"/>
    </source>
</evidence>
<keyword evidence="6" id="KW-1185">Reference proteome</keyword>
<dbReference type="PANTHER" id="PTHR12895:SF9">
    <property type="entry name" value="DYMECLIN"/>
    <property type="match status" value="1"/>
</dbReference>
<dbReference type="InterPro" id="IPR019142">
    <property type="entry name" value="Dymeclin"/>
</dbReference>
<dbReference type="Proteomes" id="UP000708148">
    <property type="component" value="Unassembled WGS sequence"/>
</dbReference>
<evidence type="ECO:0000256" key="2">
    <source>
        <dbReference type="ARBA" id="ARBA00015736"/>
    </source>
</evidence>
<dbReference type="GO" id="GO:0007030">
    <property type="term" value="P:Golgi organization"/>
    <property type="evidence" value="ECO:0007669"/>
    <property type="project" value="TreeGrafter"/>
</dbReference>
<gene>
    <name evidence="5" type="ORF">OSTQU699_LOCUS1804</name>
</gene>
<dbReference type="PANTHER" id="PTHR12895">
    <property type="entry name" value="DYMECLIN"/>
    <property type="match status" value="1"/>
</dbReference>
<comment type="similarity">
    <text evidence="1">Belongs to the dymeclin family.</text>
</comment>
<dbReference type="EMBL" id="CAJHUC010000479">
    <property type="protein sequence ID" value="CAD7696443.1"/>
    <property type="molecule type" value="Genomic_DNA"/>
</dbReference>
<evidence type="ECO:0000256" key="4">
    <source>
        <dbReference type="ARBA" id="ARBA00023288"/>
    </source>
</evidence>
<organism evidence="5 6">
    <name type="scientific">Ostreobium quekettii</name>
    <dbReference type="NCBI Taxonomy" id="121088"/>
    <lineage>
        <taxon>Eukaryota</taxon>
        <taxon>Viridiplantae</taxon>
        <taxon>Chlorophyta</taxon>
        <taxon>core chlorophytes</taxon>
        <taxon>Ulvophyceae</taxon>
        <taxon>TCBD clade</taxon>
        <taxon>Bryopsidales</taxon>
        <taxon>Ostreobineae</taxon>
        <taxon>Ostreobiaceae</taxon>
        <taxon>Ostreobium</taxon>
    </lineage>
</organism>
<dbReference type="OrthoDB" id="10253409at2759"/>
<name>A0A8S1INV5_9CHLO</name>
<evidence type="ECO:0000313" key="6">
    <source>
        <dbReference type="Proteomes" id="UP000708148"/>
    </source>
</evidence>
<evidence type="ECO:0000313" key="5">
    <source>
        <dbReference type="EMBL" id="CAD7696443.1"/>
    </source>
</evidence>
<keyword evidence="4" id="KW-0449">Lipoprotein</keyword>
<protein>
    <recommendedName>
        <fullName evidence="2">Dymeclin</fullName>
    </recommendedName>
</protein>
<dbReference type="AlphaFoldDB" id="A0A8S1INV5"/>
<keyword evidence="3" id="KW-0519">Myristate</keyword>